<keyword evidence="7" id="KW-1185">Reference proteome</keyword>
<comment type="similarity">
    <text evidence="1">Belongs to the cystatin family. Phytocystatin subfamily.</text>
</comment>
<protein>
    <recommendedName>
        <fullName evidence="5">Cystatin domain-containing protein</fullName>
    </recommendedName>
</protein>
<evidence type="ECO:0000313" key="7">
    <source>
        <dbReference type="Proteomes" id="UP000636709"/>
    </source>
</evidence>
<reference evidence="6" key="1">
    <citation type="submission" date="2020-07" db="EMBL/GenBank/DDBJ databases">
        <title>Genome sequence and genetic diversity analysis of an under-domesticated orphan crop, white fonio (Digitaria exilis).</title>
        <authorList>
            <person name="Bennetzen J.L."/>
            <person name="Chen S."/>
            <person name="Ma X."/>
            <person name="Wang X."/>
            <person name="Yssel A.E.J."/>
            <person name="Chaluvadi S.R."/>
            <person name="Johnson M."/>
            <person name="Gangashetty P."/>
            <person name="Hamidou F."/>
            <person name="Sanogo M.D."/>
            <person name="Zwaenepoel A."/>
            <person name="Wallace J."/>
            <person name="Van De Peer Y."/>
            <person name="Van Deynze A."/>
        </authorList>
    </citation>
    <scope>NUCLEOTIDE SEQUENCE</scope>
    <source>
        <tissue evidence="6">Leaves</tissue>
    </source>
</reference>
<gene>
    <name evidence="6" type="ORF">HU200_005030</name>
</gene>
<name>A0A835KSY7_9POAL</name>
<feature type="chain" id="PRO_5032360658" description="Cystatin domain-containing protein" evidence="4">
    <location>
        <begin position="21"/>
        <end position="108"/>
    </location>
</feature>
<dbReference type="InterPro" id="IPR027214">
    <property type="entry name" value="Cystatin"/>
</dbReference>
<comment type="caution">
    <text evidence="6">The sequence shown here is derived from an EMBL/GenBank/DDBJ whole genome shotgun (WGS) entry which is preliminary data.</text>
</comment>
<dbReference type="SUPFAM" id="SSF54403">
    <property type="entry name" value="Cystatin/monellin"/>
    <property type="match status" value="1"/>
</dbReference>
<dbReference type="PANTHER" id="PTHR47116">
    <property type="entry name" value="PHLOEM FILAMENT PROTEIN"/>
    <property type="match status" value="1"/>
</dbReference>
<dbReference type="Pfam" id="PF16845">
    <property type="entry name" value="SQAPI"/>
    <property type="match status" value="1"/>
</dbReference>
<feature type="domain" description="Cystatin" evidence="5">
    <location>
        <begin position="23"/>
        <end position="106"/>
    </location>
</feature>
<evidence type="ECO:0000313" key="6">
    <source>
        <dbReference type="EMBL" id="KAF8774982.1"/>
    </source>
</evidence>
<accession>A0A835KSY7</accession>
<dbReference type="OrthoDB" id="687343at2759"/>
<evidence type="ECO:0000256" key="2">
    <source>
        <dbReference type="ARBA" id="ARBA00022690"/>
    </source>
</evidence>
<evidence type="ECO:0000259" key="5">
    <source>
        <dbReference type="Pfam" id="PF16845"/>
    </source>
</evidence>
<dbReference type="EMBL" id="JACEFO010000338">
    <property type="protein sequence ID" value="KAF8774982.1"/>
    <property type="molecule type" value="Genomic_DNA"/>
</dbReference>
<dbReference type="Proteomes" id="UP000636709">
    <property type="component" value="Unassembled WGS sequence"/>
</dbReference>
<sequence>MSTRALRLLAVVVLLVVVVGNPIKDVRNPYIQELGGWAVSEYLRQSHSDGLLYGQVTSCEQYNAYKLTGVNYNLVLDAMDTTATVKNYRAIVLIKRRGTRVLKSFQLA</sequence>
<keyword evidence="3" id="KW-0789">Thiol protease inhibitor</keyword>
<evidence type="ECO:0000256" key="1">
    <source>
        <dbReference type="ARBA" id="ARBA00007233"/>
    </source>
</evidence>
<organism evidence="6 7">
    <name type="scientific">Digitaria exilis</name>
    <dbReference type="NCBI Taxonomy" id="1010633"/>
    <lineage>
        <taxon>Eukaryota</taxon>
        <taxon>Viridiplantae</taxon>
        <taxon>Streptophyta</taxon>
        <taxon>Embryophyta</taxon>
        <taxon>Tracheophyta</taxon>
        <taxon>Spermatophyta</taxon>
        <taxon>Magnoliopsida</taxon>
        <taxon>Liliopsida</taxon>
        <taxon>Poales</taxon>
        <taxon>Poaceae</taxon>
        <taxon>PACMAD clade</taxon>
        <taxon>Panicoideae</taxon>
        <taxon>Panicodae</taxon>
        <taxon>Paniceae</taxon>
        <taxon>Anthephorinae</taxon>
        <taxon>Digitaria</taxon>
    </lineage>
</organism>
<feature type="signal peptide" evidence="4">
    <location>
        <begin position="1"/>
        <end position="20"/>
    </location>
</feature>
<dbReference type="Gene3D" id="3.10.450.10">
    <property type="match status" value="1"/>
</dbReference>
<keyword evidence="2" id="KW-0646">Protease inhibitor</keyword>
<dbReference type="AlphaFoldDB" id="A0A835KSY7"/>
<dbReference type="GO" id="GO:0004869">
    <property type="term" value="F:cysteine-type endopeptidase inhibitor activity"/>
    <property type="evidence" value="ECO:0007669"/>
    <property type="project" value="UniProtKB-KW"/>
</dbReference>
<keyword evidence="4" id="KW-0732">Signal</keyword>
<evidence type="ECO:0000256" key="4">
    <source>
        <dbReference type="SAM" id="SignalP"/>
    </source>
</evidence>
<dbReference type="InterPro" id="IPR046350">
    <property type="entry name" value="Cystatin_sf"/>
</dbReference>
<evidence type="ECO:0000256" key="3">
    <source>
        <dbReference type="ARBA" id="ARBA00022704"/>
    </source>
</evidence>
<proteinExistence type="inferred from homology"/>
<dbReference type="InterPro" id="IPR000010">
    <property type="entry name" value="Cystatin_dom"/>
</dbReference>